<dbReference type="AlphaFoldDB" id="A0A078B7K7"/>
<evidence type="ECO:0000256" key="1">
    <source>
        <dbReference type="ARBA" id="ARBA00022857"/>
    </source>
</evidence>
<dbReference type="OrthoDB" id="3509362at2759"/>
<evidence type="ECO:0000313" key="4">
    <source>
        <dbReference type="EMBL" id="CDW89533.1"/>
    </source>
</evidence>
<keyword evidence="2" id="KW-0560">Oxidoreductase</keyword>
<evidence type="ECO:0000313" key="5">
    <source>
        <dbReference type="Proteomes" id="UP000039865"/>
    </source>
</evidence>
<keyword evidence="5" id="KW-1185">Reference proteome</keyword>
<dbReference type="SUPFAM" id="SSF51735">
    <property type="entry name" value="NAD(P)-binding Rossmann-fold domains"/>
    <property type="match status" value="1"/>
</dbReference>
<dbReference type="Proteomes" id="UP000039865">
    <property type="component" value="Unassembled WGS sequence"/>
</dbReference>
<dbReference type="InterPro" id="IPR014189">
    <property type="entry name" value="Quinone_OxRdtase_PIG3"/>
</dbReference>
<dbReference type="Gene3D" id="3.90.180.10">
    <property type="entry name" value="Medium-chain alcohol dehydrogenases, catalytic domain"/>
    <property type="match status" value="2"/>
</dbReference>
<dbReference type="PANTHER" id="PTHR48106">
    <property type="entry name" value="QUINONE OXIDOREDUCTASE PIG3-RELATED"/>
    <property type="match status" value="1"/>
</dbReference>
<dbReference type="SUPFAM" id="SSF50129">
    <property type="entry name" value="GroES-like"/>
    <property type="match status" value="1"/>
</dbReference>
<dbReference type="InParanoid" id="A0A078B7K7"/>
<dbReference type="Gene3D" id="3.40.50.720">
    <property type="entry name" value="NAD(P)-binding Rossmann-like Domain"/>
    <property type="match status" value="1"/>
</dbReference>
<feature type="domain" description="Enoyl reductase (ER)" evidence="3">
    <location>
        <begin position="10"/>
        <end position="349"/>
    </location>
</feature>
<name>A0A078B7K7_STYLE</name>
<dbReference type="Pfam" id="PF00107">
    <property type="entry name" value="ADH_zinc_N"/>
    <property type="match status" value="1"/>
</dbReference>
<dbReference type="InterPro" id="IPR011032">
    <property type="entry name" value="GroES-like_sf"/>
</dbReference>
<keyword evidence="1" id="KW-0521">NADP</keyword>
<dbReference type="PANTHER" id="PTHR48106:SF18">
    <property type="entry name" value="QUINONE OXIDOREDUCTASE PIG3"/>
    <property type="match status" value="1"/>
</dbReference>
<dbReference type="SMART" id="SM00829">
    <property type="entry name" value="PKS_ER"/>
    <property type="match status" value="1"/>
</dbReference>
<dbReference type="GO" id="GO:0016651">
    <property type="term" value="F:oxidoreductase activity, acting on NAD(P)H"/>
    <property type="evidence" value="ECO:0007669"/>
    <property type="project" value="TreeGrafter"/>
</dbReference>
<dbReference type="OMA" id="DWSWEYA"/>
<dbReference type="InterPro" id="IPR020843">
    <property type="entry name" value="ER"/>
</dbReference>
<dbReference type="InterPro" id="IPR013149">
    <property type="entry name" value="ADH-like_C"/>
</dbReference>
<reference evidence="4 5" key="1">
    <citation type="submission" date="2014-06" db="EMBL/GenBank/DDBJ databases">
        <authorList>
            <person name="Swart Estienne"/>
        </authorList>
    </citation>
    <scope>NUCLEOTIDE SEQUENCE [LARGE SCALE GENOMIC DNA]</scope>
    <source>
        <strain evidence="4 5">130c</strain>
    </source>
</reference>
<dbReference type="CDD" id="cd05276">
    <property type="entry name" value="p53_inducible_oxidoreductase"/>
    <property type="match status" value="1"/>
</dbReference>
<evidence type="ECO:0000256" key="2">
    <source>
        <dbReference type="ARBA" id="ARBA00023002"/>
    </source>
</evidence>
<protein>
    <submittedName>
        <fullName evidence="4">Nad h quinone oxidoreductase</fullName>
    </submittedName>
</protein>
<gene>
    <name evidence="4" type="primary">Contig4787.g5114</name>
    <name evidence="4" type="ORF">STYLEM_18666</name>
</gene>
<accession>A0A078B7K7</accession>
<evidence type="ECO:0000259" key="3">
    <source>
        <dbReference type="SMART" id="SM00829"/>
    </source>
</evidence>
<dbReference type="GO" id="GO:0070402">
    <property type="term" value="F:NADPH binding"/>
    <property type="evidence" value="ECO:0007669"/>
    <property type="project" value="TreeGrafter"/>
</dbReference>
<proteinExistence type="predicted"/>
<dbReference type="InterPro" id="IPR036291">
    <property type="entry name" value="NAD(P)-bd_dom_sf"/>
</dbReference>
<dbReference type="EMBL" id="CCKQ01017633">
    <property type="protein sequence ID" value="CDW89533.1"/>
    <property type="molecule type" value="Genomic_DNA"/>
</dbReference>
<organism evidence="4 5">
    <name type="scientific">Stylonychia lemnae</name>
    <name type="common">Ciliate</name>
    <dbReference type="NCBI Taxonomy" id="5949"/>
    <lineage>
        <taxon>Eukaryota</taxon>
        <taxon>Sar</taxon>
        <taxon>Alveolata</taxon>
        <taxon>Ciliophora</taxon>
        <taxon>Intramacronucleata</taxon>
        <taxon>Spirotrichea</taxon>
        <taxon>Stichotrichia</taxon>
        <taxon>Sporadotrichida</taxon>
        <taxon>Oxytrichidae</taxon>
        <taxon>Stylonychinae</taxon>
        <taxon>Stylonychia</taxon>
    </lineage>
</organism>
<sequence length="353" mass="39717">MKAIIQNGPGGPETLVTGEVDIPIPKEDEILVKVEYSALNRADVMQVSIRILYLIREKGLIPLLQEAHQSLDQNAQAMLLIISMNLMTTLIQTIAKLLHYFQEVVMDSNSIYTIFIFCHRFATVHKDSIMDLPKDFEFEKAAAIPEVWCTAFQILVQIAQVQKGDTVLIHAAAAGVGTSLIQLCKKYGATVIAVSSTDEKLQFCKELGADHLINYKINPDFSPSVLEFTNNKGADIILDPVSASNFLFNVNSIAMDGRWIIYGQMGGSIVDQFNLGLLMRKRVNLQFTTLRNRTYQYKGDLIKRLQSECFQDFENGSLKPIIDRVYGFSEVQEAHKYMESNESIGKILLRQDL</sequence>